<evidence type="ECO:0000256" key="1">
    <source>
        <dbReference type="SAM" id="MobiDB-lite"/>
    </source>
</evidence>
<evidence type="ECO:0000313" key="2">
    <source>
        <dbReference type="EMBL" id="GFH20226.1"/>
    </source>
</evidence>
<feature type="region of interest" description="Disordered" evidence="1">
    <location>
        <begin position="42"/>
        <end position="81"/>
    </location>
</feature>
<dbReference type="AlphaFoldDB" id="A0A699ZMQ8"/>
<reference evidence="2 3" key="1">
    <citation type="submission" date="2020-02" db="EMBL/GenBank/DDBJ databases">
        <title>Draft genome sequence of Haematococcus lacustris strain NIES-144.</title>
        <authorList>
            <person name="Morimoto D."/>
            <person name="Nakagawa S."/>
            <person name="Yoshida T."/>
            <person name="Sawayama S."/>
        </authorList>
    </citation>
    <scope>NUCLEOTIDE SEQUENCE [LARGE SCALE GENOMIC DNA]</scope>
    <source>
        <strain evidence="2 3">NIES-144</strain>
    </source>
</reference>
<name>A0A699ZMQ8_HAELA</name>
<comment type="caution">
    <text evidence="2">The sequence shown here is derived from an EMBL/GenBank/DDBJ whole genome shotgun (WGS) entry which is preliminary data.</text>
</comment>
<gene>
    <name evidence="2" type="ORF">HaLaN_17315</name>
</gene>
<feature type="compositionally biased region" description="Polar residues" evidence="1">
    <location>
        <begin position="137"/>
        <end position="149"/>
    </location>
</feature>
<dbReference type="EMBL" id="BLLF01001599">
    <property type="protein sequence ID" value="GFH20226.1"/>
    <property type="molecule type" value="Genomic_DNA"/>
</dbReference>
<proteinExistence type="predicted"/>
<feature type="region of interest" description="Disordered" evidence="1">
    <location>
        <begin position="122"/>
        <end position="158"/>
    </location>
</feature>
<feature type="region of interest" description="Disordered" evidence="1">
    <location>
        <begin position="1"/>
        <end position="21"/>
    </location>
</feature>
<protein>
    <submittedName>
        <fullName evidence="2">Uncharacterized protein</fullName>
    </submittedName>
</protein>
<sequence>MRCCEPGLPPLDAGAAGGERQAPGTVVAVGSQARAAGAGAFGLWPLPSRGGPRAPGPPAGRRTALSSTPGTRATGRGACSDKKPGACLCRDLKRGTKAGSNPSTSCRHSLTYQVGMAVSPRAAQNISAKEHAPHYALSQTASSDLSLEVTTRRETSGW</sequence>
<evidence type="ECO:0000313" key="3">
    <source>
        <dbReference type="Proteomes" id="UP000485058"/>
    </source>
</evidence>
<organism evidence="2 3">
    <name type="scientific">Haematococcus lacustris</name>
    <name type="common">Green alga</name>
    <name type="synonym">Haematococcus pluvialis</name>
    <dbReference type="NCBI Taxonomy" id="44745"/>
    <lineage>
        <taxon>Eukaryota</taxon>
        <taxon>Viridiplantae</taxon>
        <taxon>Chlorophyta</taxon>
        <taxon>core chlorophytes</taxon>
        <taxon>Chlorophyceae</taxon>
        <taxon>CS clade</taxon>
        <taxon>Chlamydomonadales</taxon>
        <taxon>Haematococcaceae</taxon>
        <taxon>Haematococcus</taxon>
    </lineage>
</organism>
<keyword evidence="3" id="KW-1185">Reference proteome</keyword>
<accession>A0A699ZMQ8</accession>
<dbReference type="Proteomes" id="UP000485058">
    <property type="component" value="Unassembled WGS sequence"/>
</dbReference>